<dbReference type="SUPFAM" id="SSF54292">
    <property type="entry name" value="2Fe-2S ferredoxin-like"/>
    <property type="match status" value="1"/>
</dbReference>
<accession>A0A368XFG6</accession>
<dbReference type="Pfam" id="PF00175">
    <property type="entry name" value="NAD_binding_1"/>
    <property type="match status" value="1"/>
</dbReference>
<dbReference type="GO" id="GO:0008168">
    <property type="term" value="F:methyltransferase activity"/>
    <property type="evidence" value="ECO:0007669"/>
    <property type="project" value="UniProtKB-KW"/>
</dbReference>
<dbReference type="PANTHER" id="PTHR47354">
    <property type="entry name" value="NADH OXIDOREDUCTASE HCR"/>
    <property type="match status" value="1"/>
</dbReference>
<dbReference type="InterPro" id="IPR036010">
    <property type="entry name" value="2Fe-2S_ferredoxin-like_sf"/>
</dbReference>
<dbReference type="PRINTS" id="PR00409">
    <property type="entry name" value="PHDIOXRDTASE"/>
</dbReference>
<feature type="domain" description="2Fe-2S ferredoxin-type" evidence="7">
    <location>
        <begin position="232"/>
        <end position="317"/>
    </location>
</feature>
<dbReference type="InterPro" id="IPR012675">
    <property type="entry name" value="Beta-grasp_dom_sf"/>
</dbReference>
<dbReference type="InterPro" id="IPR050415">
    <property type="entry name" value="MRET"/>
</dbReference>
<keyword evidence="1" id="KW-0285">Flavoprotein</keyword>
<dbReference type="CDD" id="cd00207">
    <property type="entry name" value="fer2"/>
    <property type="match status" value="1"/>
</dbReference>
<name>A0A368XFG6_9BURK</name>
<dbReference type="EMBL" id="QPJK01000013">
    <property type="protein sequence ID" value="RCW65237.1"/>
    <property type="molecule type" value="Genomic_DNA"/>
</dbReference>
<sequence>MVELDVRVRARRVEADGICSFELERAGGASLPAFRAGAHIDVRVPSGQVRQYSLCSDPGDASFWRIGVLREPASRGGSSGMHELVQVGSRLQVSAPKNLFALCDAPHSVLVAGGIGVTPILAMARQLHRDGKPFELHYCARSPARMAFRDEIALGAFGNRSRLYFSEAATRQFDAVAALCAAPPGAHLYVCGPAGFMDHVLASAATAGWAQERLHREHFAGTAPDASSDRPFQLRLARSGATLDVPAGTTALQVLLDAGIDVNYSCESGVCGTCTTAVLEGTPEHRDSCLMDAERADNRLFTPCCSRARTAALVLDL</sequence>
<dbReference type="InterPro" id="IPR017927">
    <property type="entry name" value="FAD-bd_FR_type"/>
</dbReference>
<protein>
    <submittedName>
        <fullName evidence="9">Vanillate O-demethylase ferredoxin subunit</fullName>
    </submittedName>
</protein>
<evidence type="ECO:0000313" key="10">
    <source>
        <dbReference type="Proteomes" id="UP000252884"/>
    </source>
</evidence>
<dbReference type="SUPFAM" id="SSF52343">
    <property type="entry name" value="Ferredoxin reductase-like, C-terminal NADP-linked domain"/>
    <property type="match status" value="1"/>
</dbReference>
<keyword evidence="9" id="KW-0808">Transferase</keyword>
<dbReference type="Gene3D" id="2.40.30.10">
    <property type="entry name" value="Translation factors"/>
    <property type="match status" value="1"/>
</dbReference>
<keyword evidence="10" id="KW-1185">Reference proteome</keyword>
<dbReference type="Gene3D" id="3.10.20.30">
    <property type="match status" value="1"/>
</dbReference>
<dbReference type="AlphaFoldDB" id="A0A368XFG6"/>
<reference evidence="9 10" key="1">
    <citation type="submission" date="2018-07" db="EMBL/GenBank/DDBJ databases">
        <title>Genomic Encyclopedia of Type Strains, Phase IV (KMG-IV): sequencing the most valuable type-strain genomes for metagenomic binning, comparative biology and taxonomic classification.</title>
        <authorList>
            <person name="Goeker M."/>
        </authorList>
    </citation>
    <scope>NUCLEOTIDE SEQUENCE [LARGE SCALE GENOMIC DNA]</scope>
    <source>
        <strain evidence="9 10">DSM 21634</strain>
    </source>
</reference>
<dbReference type="GO" id="GO:0051537">
    <property type="term" value="F:2 iron, 2 sulfur cluster binding"/>
    <property type="evidence" value="ECO:0007669"/>
    <property type="project" value="UniProtKB-KW"/>
</dbReference>
<keyword evidence="4" id="KW-0560">Oxidoreductase</keyword>
<evidence type="ECO:0000259" key="7">
    <source>
        <dbReference type="PROSITE" id="PS51085"/>
    </source>
</evidence>
<evidence type="ECO:0000256" key="4">
    <source>
        <dbReference type="ARBA" id="ARBA00023002"/>
    </source>
</evidence>
<dbReference type="InterPro" id="IPR001433">
    <property type="entry name" value="OxRdtase_FAD/NAD-bd"/>
</dbReference>
<dbReference type="Pfam" id="PF00111">
    <property type="entry name" value="Fer2"/>
    <property type="match status" value="1"/>
</dbReference>
<dbReference type="PROSITE" id="PS00197">
    <property type="entry name" value="2FE2S_FER_1"/>
    <property type="match status" value="1"/>
</dbReference>
<keyword evidence="3" id="KW-0479">Metal-binding</keyword>
<proteinExistence type="predicted"/>
<dbReference type="GO" id="GO:0016491">
    <property type="term" value="F:oxidoreductase activity"/>
    <property type="evidence" value="ECO:0007669"/>
    <property type="project" value="UniProtKB-KW"/>
</dbReference>
<feature type="domain" description="FAD-binding FR-type" evidence="8">
    <location>
        <begin position="1"/>
        <end position="103"/>
    </location>
</feature>
<evidence type="ECO:0000256" key="3">
    <source>
        <dbReference type="ARBA" id="ARBA00022723"/>
    </source>
</evidence>
<keyword evidence="9" id="KW-0489">Methyltransferase</keyword>
<evidence type="ECO:0000256" key="5">
    <source>
        <dbReference type="ARBA" id="ARBA00023004"/>
    </source>
</evidence>
<keyword evidence="2" id="KW-0001">2Fe-2S</keyword>
<evidence type="ECO:0000259" key="8">
    <source>
        <dbReference type="PROSITE" id="PS51384"/>
    </source>
</evidence>
<comment type="caution">
    <text evidence="9">The sequence shown here is derived from an EMBL/GenBank/DDBJ whole genome shotgun (WGS) entry which is preliminary data.</text>
</comment>
<dbReference type="OrthoDB" id="370747at2"/>
<dbReference type="GO" id="GO:0046872">
    <property type="term" value="F:metal ion binding"/>
    <property type="evidence" value="ECO:0007669"/>
    <property type="project" value="UniProtKB-KW"/>
</dbReference>
<keyword evidence="6" id="KW-0411">Iron-sulfur</keyword>
<evidence type="ECO:0000256" key="1">
    <source>
        <dbReference type="ARBA" id="ARBA00022630"/>
    </source>
</evidence>
<organism evidence="9 10">
    <name type="scientific">Pseudorhodoferax soli</name>
    <dbReference type="NCBI Taxonomy" id="545864"/>
    <lineage>
        <taxon>Bacteria</taxon>
        <taxon>Pseudomonadati</taxon>
        <taxon>Pseudomonadota</taxon>
        <taxon>Betaproteobacteria</taxon>
        <taxon>Burkholderiales</taxon>
        <taxon>Comamonadaceae</taxon>
    </lineage>
</organism>
<dbReference type="PROSITE" id="PS51384">
    <property type="entry name" value="FAD_FR"/>
    <property type="match status" value="1"/>
</dbReference>
<dbReference type="PROSITE" id="PS51085">
    <property type="entry name" value="2FE2S_FER_2"/>
    <property type="match status" value="1"/>
</dbReference>
<evidence type="ECO:0000256" key="2">
    <source>
        <dbReference type="ARBA" id="ARBA00022714"/>
    </source>
</evidence>
<dbReference type="RefSeq" id="WP_114472018.1">
    <property type="nucleotide sequence ID" value="NZ_QPJK01000013.1"/>
</dbReference>
<dbReference type="CDD" id="cd06185">
    <property type="entry name" value="PDR_like"/>
    <property type="match status" value="1"/>
</dbReference>
<dbReference type="Gene3D" id="3.40.50.80">
    <property type="entry name" value="Nucleotide-binding domain of ferredoxin-NADP reductase (FNR) module"/>
    <property type="match status" value="1"/>
</dbReference>
<dbReference type="InterPro" id="IPR006058">
    <property type="entry name" value="2Fe2S_fd_BS"/>
</dbReference>
<keyword evidence="5" id="KW-0408">Iron</keyword>
<evidence type="ECO:0000313" key="9">
    <source>
        <dbReference type="EMBL" id="RCW65237.1"/>
    </source>
</evidence>
<dbReference type="GO" id="GO:0032259">
    <property type="term" value="P:methylation"/>
    <property type="evidence" value="ECO:0007669"/>
    <property type="project" value="UniProtKB-KW"/>
</dbReference>
<dbReference type="SUPFAM" id="SSF63380">
    <property type="entry name" value="Riboflavin synthase domain-like"/>
    <property type="match status" value="1"/>
</dbReference>
<gene>
    <name evidence="9" type="ORF">DES41_113161</name>
</gene>
<dbReference type="InterPro" id="IPR001041">
    <property type="entry name" value="2Fe-2S_ferredoxin-type"/>
</dbReference>
<dbReference type="PANTHER" id="PTHR47354:SF1">
    <property type="entry name" value="CARNITINE MONOOXYGENASE REDUCTASE SUBUNIT"/>
    <property type="match status" value="1"/>
</dbReference>
<evidence type="ECO:0000256" key="6">
    <source>
        <dbReference type="ARBA" id="ARBA00023014"/>
    </source>
</evidence>
<dbReference type="InterPro" id="IPR039261">
    <property type="entry name" value="FNR_nucleotide-bd"/>
</dbReference>
<dbReference type="Proteomes" id="UP000252884">
    <property type="component" value="Unassembled WGS sequence"/>
</dbReference>
<dbReference type="InterPro" id="IPR017938">
    <property type="entry name" value="Riboflavin_synthase-like_b-brl"/>
</dbReference>